<dbReference type="EMBL" id="JADPYN010000020">
    <property type="protein sequence ID" value="MBF9304321.1"/>
    <property type="molecule type" value="Genomic_DNA"/>
</dbReference>
<dbReference type="InterPro" id="IPR014962">
    <property type="entry name" value="YolD"/>
</dbReference>
<evidence type="ECO:0000313" key="1">
    <source>
        <dbReference type="EMBL" id="MBF9304321.1"/>
    </source>
</evidence>
<dbReference type="PANTHER" id="PTHR40051">
    <property type="entry name" value="IG HYPOTHETICAL 15966"/>
    <property type="match status" value="1"/>
</dbReference>
<dbReference type="Proteomes" id="UP000622362">
    <property type="component" value="Unassembled WGS sequence"/>
</dbReference>
<dbReference type="Pfam" id="PF08863">
    <property type="entry name" value="YolD"/>
    <property type="match status" value="1"/>
</dbReference>
<proteinExistence type="predicted"/>
<name>A0A8I0W9J5_STAEP</name>
<comment type="caution">
    <text evidence="1">The sequence shown here is derived from an EMBL/GenBank/DDBJ whole genome shotgun (WGS) entry which is preliminary data.</text>
</comment>
<evidence type="ECO:0000313" key="2">
    <source>
        <dbReference type="Proteomes" id="UP000622362"/>
    </source>
</evidence>
<dbReference type="PANTHER" id="PTHR40051:SF1">
    <property type="entry name" value="YOLD-LIKE FAMILY PROTEIN"/>
    <property type="match status" value="1"/>
</dbReference>
<reference evidence="1" key="1">
    <citation type="submission" date="2020-11" db="EMBL/GenBank/DDBJ databases">
        <title>Molecular epidemiology and genomic profiles of multidrug-resistant bacteria collected from clinical sources in South Africa.</title>
        <authorList>
            <person name="Asante J."/>
            <person name="Amoako D.G."/>
        </authorList>
    </citation>
    <scope>NUCLEOTIDE SEQUENCE</scope>
    <source>
        <strain evidence="1">C68</strain>
    </source>
</reference>
<dbReference type="RefSeq" id="WP_002502801.1">
    <property type="nucleotide sequence ID" value="NZ_CAXOHX010000020.1"/>
</dbReference>
<gene>
    <name evidence="1" type="ORF">I3V53_09570</name>
</gene>
<organism evidence="1 2">
    <name type="scientific">Staphylococcus epidermidis</name>
    <dbReference type="NCBI Taxonomy" id="1282"/>
    <lineage>
        <taxon>Bacteria</taxon>
        <taxon>Bacillati</taxon>
        <taxon>Bacillota</taxon>
        <taxon>Bacilli</taxon>
        <taxon>Bacillales</taxon>
        <taxon>Staphylococcaceae</taxon>
        <taxon>Staphylococcus</taxon>
    </lineage>
</organism>
<sequence>MIPKQYKYETDYRKIPREYLDTNIPKGRGFVKWLAFKTIPEQYQQLDQFMKDQNKTDRPNLFEDQLQLLNEKAYWKIYHGEISIITYWKQGYFYHHEAYIKSINLFDKVLVACNEMSNETIEIPLQDIQNIN</sequence>
<protein>
    <submittedName>
        <fullName evidence="1">YolD-like family protein</fullName>
    </submittedName>
</protein>
<accession>A0A8I0W9J5</accession>
<dbReference type="AlphaFoldDB" id="A0A8I0W9J5"/>